<dbReference type="SMART" id="SM00487">
    <property type="entry name" value="DEXDc"/>
    <property type="match status" value="1"/>
</dbReference>
<dbReference type="GO" id="GO:0003724">
    <property type="term" value="F:RNA helicase activity"/>
    <property type="evidence" value="ECO:0007669"/>
    <property type="project" value="UniProtKB-EC"/>
</dbReference>
<proteinExistence type="inferred from homology"/>
<dbReference type="SUPFAM" id="SSF48726">
    <property type="entry name" value="Immunoglobulin"/>
    <property type="match status" value="1"/>
</dbReference>
<dbReference type="EC" id="3.6.4.13" evidence="3"/>
<evidence type="ECO:0000259" key="17">
    <source>
        <dbReference type="PROSITE" id="PS51192"/>
    </source>
</evidence>
<dbReference type="CDD" id="cd00096">
    <property type="entry name" value="Ig"/>
    <property type="match status" value="1"/>
</dbReference>
<keyword evidence="4" id="KW-0963">Cytoplasm</keyword>
<dbReference type="Gene3D" id="2.60.40.10">
    <property type="entry name" value="Immunoglobulins"/>
    <property type="match status" value="1"/>
</dbReference>
<keyword evidence="8" id="KW-0378">Hydrolase</keyword>
<dbReference type="AlphaFoldDB" id="A0A6J8DMA8"/>
<evidence type="ECO:0000256" key="3">
    <source>
        <dbReference type="ARBA" id="ARBA00012552"/>
    </source>
</evidence>
<evidence type="ECO:0000256" key="5">
    <source>
        <dbReference type="ARBA" id="ARBA00022588"/>
    </source>
</evidence>
<gene>
    <name evidence="20" type="ORF">MCOR_42406</name>
</gene>
<feature type="domain" description="RLR CTR" evidence="19">
    <location>
        <begin position="894"/>
        <end position="1023"/>
    </location>
</feature>
<dbReference type="Pfam" id="PF04851">
    <property type="entry name" value="ResIII"/>
    <property type="match status" value="1"/>
</dbReference>
<accession>A0A6J8DMA8</accession>
<dbReference type="GO" id="GO:0003677">
    <property type="term" value="F:DNA binding"/>
    <property type="evidence" value="ECO:0007669"/>
    <property type="project" value="InterPro"/>
</dbReference>
<evidence type="ECO:0000256" key="7">
    <source>
        <dbReference type="ARBA" id="ARBA00022741"/>
    </source>
</evidence>
<dbReference type="InterPro" id="IPR001650">
    <property type="entry name" value="Helicase_C-like"/>
</dbReference>
<dbReference type="InterPro" id="IPR038557">
    <property type="entry name" value="RLR_C_sf"/>
</dbReference>
<evidence type="ECO:0000256" key="13">
    <source>
        <dbReference type="ARBA" id="ARBA00022884"/>
    </source>
</evidence>
<dbReference type="GO" id="GO:0003723">
    <property type="term" value="F:RNA binding"/>
    <property type="evidence" value="ECO:0007669"/>
    <property type="project" value="UniProtKB-KW"/>
</dbReference>
<dbReference type="InterPro" id="IPR027417">
    <property type="entry name" value="P-loop_NTPase"/>
</dbReference>
<dbReference type="InterPro" id="IPR014001">
    <property type="entry name" value="Helicase_ATP-bd"/>
</dbReference>
<evidence type="ECO:0000256" key="9">
    <source>
        <dbReference type="ARBA" id="ARBA00022806"/>
    </source>
</evidence>
<dbReference type="Pfam" id="PF11648">
    <property type="entry name" value="RIG-I_C-RD"/>
    <property type="match status" value="1"/>
</dbReference>
<dbReference type="GO" id="GO:0016787">
    <property type="term" value="F:hydrolase activity"/>
    <property type="evidence" value="ECO:0007669"/>
    <property type="project" value="UniProtKB-KW"/>
</dbReference>
<keyword evidence="12" id="KW-0391">Immunity</keyword>
<dbReference type="InterPro" id="IPR003599">
    <property type="entry name" value="Ig_sub"/>
</dbReference>
<dbReference type="Gene3D" id="1.20.1320.30">
    <property type="match status" value="1"/>
</dbReference>
<protein>
    <recommendedName>
        <fullName evidence="3">RNA helicase</fullName>
        <ecNumber evidence="3">3.6.4.13</ecNumber>
    </recommendedName>
</protein>
<name>A0A6J8DMA8_MYTCO</name>
<keyword evidence="14" id="KW-0051">Antiviral defense</keyword>
<feature type="domain" description="Helicase ATP-binding" evidence="17">
    <location>
        <begin position="343"/>
        <end position="523"/>
    </location>
</feature>
<evidence type="ECO:0000256" key="2">
    <source>
        <dbReference type="ARBA" id="ARBA00006866"/>
    </source>
</evidence>
<keyword evidence="9" id="KW-0347">Helicase</keyword>
<keyword evidence="13" id="KW-0694">RNA-binding</keyword>
<dbReference type="SUPFAM" id="SSF52540">
    <property type="entry name" value="P-loop containing nucleoside triphosphate hydrolases"/>
    <property type="match status" value="1"/>
</dbReference>
<comment type="catalytic activity">
    <reaction evidence="15">
        <text>ATP + H2O = ADP + phosphate + H(+)</text>
        <dbReference type="Rhea" id="RHEA:13065"/>
        <dbReference type="ChEBI" id="CHEBI:15377"/>
        <dbReference type="ChEBI" id="CHEBI:15378"/>
        <dbReference type="ChEBI" id="CHEBI:30616"/>
        <dbReference type="ChEBI" id="CHEBI:43474"/>
        <dbReference type="ChEBI" id="CHEBI:456216"/>
        <dbReference type="EC" id="3.6.4.13"/>
    </reaction>
    <physiologicalReaction direction="left-to-right" evidence="15">
        <dbReference type="Rhea" id="RHEA:13066"/>
    </physiologicalReaction>
</comment>
<dbReference type="SMART" id="SM00490">
    <property type="entry name" value="HELICc"/>
    <property type="match status" value="1"/>
</dbReference>
<sequence>MATAASGPGVSHKTHYARLGHASQNLIPNVLREVLAHFIPSSTIYNTVSAGKKMELPIEPNDWIKLYNAAKKGYTDFDIPLIYTILRNLCPKIQPSRGWDHPNDPMPHEVSLGDDIERCRRSRNHILHRGNTTVTDQELDDIFTDFELIAQRMEVLLGKQNKEYSSQFEHLRTCSMDESTERMYLDQLHELMEKEKDTLESIQALEEKGTHTEERVFQVEQELQSLKVQSLNTPNDDQILVFREPLEDKTCFEGDTVSLECVIEGGKKPSKWYKDENAVRVLSDNFRDESKDQTYKLTILHATREDAGVYKILIGNTSKDVRLNVIERPPSLVELRSYQQELAEFALKGENTIICAGTNAGKTYVAFHVIESHLLRNPRGKVVFINKTNVLLGQQYKRACDTFTTLHFQGKIKIWRADEDDSENFETEIDKARLIFLTPKSLCNHLIETAANKVSMDLFTLIILDECHHTHDKSVYNELMSYYRIAKYREKTHRLPQILGLTASPGTNKAKDLSSAKDHLRKVMANLDVTKLSVVQRHREELLQYTSIPEKVPIASTTRKFDPLKDILLGAMEYIENKLNSRIVSNFLTENLLNNRDLFEAVGNPPVQRTDVRYIQWIGETKEKVEHVLHKDTKVPRLLHACLRHLELYTECLEINSLLEIDQVREIVMQRYADESFASQNANTNEEREIVSKLRDVFAEIREIGRNIEGNPDVKNVIERIENEYQLLKEDSRFIIFVKTRATAKALAERLPSYLRSTHLTGSHKSVEEGGLPAHEQIEVLEKFRNGEHLCIVATSVGCEGLDVPQCNMMIRYRFSADEISSLQMRGRVRKREGREVIVGTTQEFETEKKNIQRQYLMTQAIDEVSKLYITRDIAIAEKMVYDIEEIERRSANMKLGQKRRGLFTINCKYCGVVITDGDLMRQVNEKLFLVCDRSMLARVDRRQIPKKKQREFDGCKKLGKAYGLECGHNWGSIIIYKECEFVALSQDYVKIFDRQADSFINGEKWYDLKFKIEEISDEDFMNYNR</sequence>
<dbReference type="EMBL" id="CACVKT020007631">
    <property type="protein sequence ID" value="CAC5409075.1"/>
    <property type="molecule type" value="Genomic_DNA"/>
</dbReference>
<keyword evidence="11" id="KW-0067">ATP-binding</keyword>
<keyword evidence="6" id="KW-0479">Metal-binding</keyword>
<dbReference type="GO" id="GO:0045087">
    <property type="term" value="P:innate immune response"/>
    <property type="evidence" value="ECO:0007669"/>
    <property type="project" value="UniProtKB-KW"/>
</dbReference>
<dbReference type="Pfam" id="PF00271">
    <property type="entry name" value="Helicase_C"/>
    <property type="match status" value="1"/>
</dbReference>
<dbReference type="GO" id="GO:0005524">
    <property type="term" value="F:ATP binding"/>
    <property type="evidence" value="ECO:0007669"/>
    <property type="project" value="UniProtKB-KW"/>
</dbReference>
<dbReference type="GO" id="GO:0051607">
    <property type="term" value="P:defense response to virus"/>
    <property type="evidence" value="ECO:0007669"/>
    <property type="project" value="UniProtKB-KW"/>
</dbReference>
<evidence type="ECO:0000313" key="20">
    <source>
        <dbReference type="EMBL" id="CAC5409075.1"/>
    </source>
</evidence>
<dbReference type="SMART" id="SM00409">
    <property type="entry name" value="IG"/>
    <property type="match status" value="1"/>
</dbReference>
<dbReference type="PROSITE" id="PS51194">
    <property type="entry name" value="HELICASE_CTER"/>
    <property type="match status" value="1"/>
</dbReference>
<evidence type="ECO:0000256" key="11">
    <source>
        <dbReference type="ARBA" id="ARBA00022840"/>
    </source>
</evidence>
<evidence type="ECO:0000256" key="6">
    <source>
        <dbReference type="ARBA" id="ARBA00022723"/>
    </source>
</evidence>
<keyword evidence="7" id="KW-0547">Nucleotide-binding</keyword>
<comment type="subcellular location">
    <subcellularLocation>
        <location evidence="1">Cytoplasm</location>
    </subcellularLocation>
</comment>
<organism evidence="20 21">
    <name type="scientific">Mytilus coruscus</name>
    <name type="common">Sea mussel</name>
    <dbReference type="NCBI Taxonomy" id="42192"/>
    <lineage>
        <taxon>Eukaryota</taxon>
        <taxon>Metazoa</taxon>
        <taxon>Spiralia</taxon>
        <taxon>Lophotrochozoa</taxon>
        <taxon>Mollusca</taxon>
        <taxon>Bivalvia</taxon>
        <taxon>Autobranchia</taxon>
        <taxon>Pteriomorphia</taxon>
        <taxon>Mytilida</taxon>
        <taxon>Mytiloidea</taxon>
        <taxon>Mytilidae</taxon>
        <taxon>Mytilinae</taxon>
        <taxon>Mytilus</taxon>
    </lineage>
</organism>
<dbReference type="Gene3D" id="2.170.150.30">
    <property type="entry name" value="RIG-I-like receptor, C-terminal regulatory domain"/>
    <property type="match status" value="1"/>
</dbReference>
<dbReference type="OrthoDB" id="416741at2759"/>
<evidence type="ECO:0000256" key="14">
    <source>
        <dbReference type="ARBA" id="ARBA00023118"/>
    </source>
</evidence>
<dbReference type="Gene3D" id="3.40.50.300">
    <property type="entry name" value="P-loop containing nucleotide triphosphate hydrolases"/>
    <property type="match status" value="2"/>
</dbReference>
<evidence type="ECO:0000256" key="1">
    <source>
        <dbReference type="ARBA" id="ARBA00004496"/>
    </source>
</evidence>
<evidence type="ECO:0000259" key="18">
    <source>
        <dbReference type="PROSITE" id="PS51194"/>
    </source>
</evidence>
<evidence type="ECO:0000256" key="10">
    <source>
        <dbReference type="ARBA" id="ARBA00022833"/>
    </source>
</evidence>
<dbReference type="Pfam" id="PF07679">
    <property type="entry name" value="I-set"/>
    <property type="match status" value="1"/>
</dbReference>
<keyword evidence="10" id="KW-0862">Zinc</keyword>
<dbReference type="InterPro" id="IPR013098">
    <property type="entry name" value="Ig_I-set"/>
</dbReference>
<evidence type="ECO:0000259" key="16">
    <source>
        <dbReference type="PROSITE" id="PS50835"/>
    </source>
</evidence>
<dbReference type="PROSITE" id="PS50835">
    <property type="entry name" value="IG_LIKE"/>
    <property type="match status" value="1"/>
</dbReference>
<keyword evidence="5" id="KW-0399">Innate immunity</keyword>
<dbReference type="PANTHER" id="PTHR14074:SF16">
    <property type="entry name" value="ANTIVIRAL INNATE IMMUNE RESPONSE RECEPTOR RIG-I"/>
    <property type="match status" value="1"/>
</dbReference>
<dbReference type="Pfam" id="PF18738">
    <property type="entry name" value="HEPN_DZIP3"/>
    <property type="match status" value="1"/>
</dbReference>
<dbReference type="GO" id="GO:0005737">
    <property type="term" value="C:cytoplasm"/>
    <property type="evidence" value="ECO:0007669"/>
    <property type="project" value="UniProtKB-SubCell"/>
</dbReference>
<dbReference type="InterPro" id="IPR021673">
    <property type="entry name" value="RLR_CTR"/>
</dbReference>
<evidence type="ECO:0000256" key="8">
    <source>
        <dbReference type="ARBA" id="ARBA00022801"/>
    </source>
</evidence>
<dbReference type="InterPro" id="IPR007110">
    <property type="entry name" value="Ig-like_dom"/>
</dbReference>
<dbReference type="InterPro" id="IPR051363">
    <property type="entry name" value="RLR_Helicase"/>
</dbReference>
<evidence type="ECO:0000313" key="21">
    <source>
        <dbReference type="Proteomes" id="UP000507470"/>
    </source>
</evidence>
<dbReference type="InterPro" id="IPR036179">
    <property type="entry name" value="Ig-like_dom_sf"/>
</dbReference>
<feature type="domain" description="Helicase C-terminal" evidence="18">
    <location>
        <begin position="713"/>
        <end position="882"/>
    </location>
</feature>
<dbReference type="Pfam" id="PF18119">
    <property type="entry name" value="RIG-I_C"/>
    <property type="match status" value="1"/>
</dbReference>
<dbReference type="InterPro" id="IPR041204">
    <property type="entry name" value="RIG-I-like_C"/>
</dbReference>
<comment type="similarity">
    <text evidence="2">Belongs to the helicase family. RLR subfamily.</text>
</comment>
<evidence type="ECO:0000256" key="15">
    <source>
        <dbReference type="ARBA" id="ARBA00049390"/>
    </source>
</evidence>
<dbReference type="InterPro" id="IPR006935">
    <property type="entry name" value="Helicase/UvrB_N"/>
</dbReference>
<dbReference type="InterPro" id="IPR041249">
    <property type="entry name" value="HEPN_DZIP3"/>
</dbReference>
<feature type="domain" description="Ig-like" evidence="16">
    <location>
        <begin position="234"/>
        <end position="324"/>
    </location>
</feature>
<keyword evidence="21" id="KW-1185">Reference proteome</keyword>
<evidence type="ECO:0000256" key="12">
    <source>
        <dbReference type="ARBA" id="ARBA00022859"/>
    </source>
</evidence>
<dbReference type="GO" id="GO:0046872">
    <property type="term" value="F:metal ion binding"/>
    <property type="evidence" value="ECO:0007669"/>
    <property type="project" value="UniProtKB-KW"/>
</dbReference>
<dbReference type="PROSITE" id="PS51789">
    <property type="entry name" value="RLR_CTR"/>
    <property type="match status" value="1"/>
</dbReference>
<evidence type="ECO:0000259" key="19">
    <source>
        <dbReference type="PROSITE" id="PS51789"/>
    </source>
</evidence>
<dbReference type="PROSITE" id="PS51192">
    <property type="entry name" value="HELICASE_ATP_BIND_1"/>
    <property type="match status" value="1"/>
</dbReference>
<reference evidence="20 21" key="1">
    <citation type="submission" date="2020-06" db="EMBL/GenBank/DDBJ databases">
        <authorList>
            <person name="Li R."/>
            <person name="Bekaert M."/>
        </authorList>
    </citation>
    <scope>NUCLEOTIDE SEQUENCE [LARGE SCALE GENOMIC DNA]</scope>
    <source>
        <strain evidence="21">wild</strain>
    </source>
</reference>
<evidence type="ECO:0000256" key="4">
    <source>
        <dbReference type="ARBA" id="ARBA00022490"/>
    </source>
</evidence>
<dbReference type="PANTHER" id="PTHR14074">
    <property type="entry name" value="HELICASE WITH DEATH DOMAIN-RELATED"/>
    <property type="match status" value="1"/>
</dbReference>
<dbReference type="InterPro" id="IPR013783">
    <property type="entry name" value="Ig-like_fold"/>
</dbReference>
<dbReference type="Proteomes" id="UP000507470">
    <property type="component" value="Unassembled WGS sequence"/>
</dbReference>